<dbReference type="EMBL" id="JACYTO010000001">
    <property type="protein sequence ID" value="MBD8502876.1"/>
    <property type="molecule type" value="Genomic_DNA"/>
</dbReference>
<reference evidence="12" key="1">
    <citation type="submission" date="2023-07" db="EMBL/GenBank/DDBJ databases">
        <title>Thauera sp. CAU 1555 isolated from sand of Yaerae Beach.</title>
        <authorList>
            <person name="Kim W."/>
        </authorList>
    </citation>
    <scope>NUCLEOTIDE SEQUENCE [LARGE SCALE GENOMIC DNA]</scope>
    <source>
        <strain evidence="12">CAU 1555</strain>
    </source>
</reference>
<dbReference type="CDD" id="cd11386">
    <property type="entry name" value="MCP_signal"/>
    <property type="match status" value="1"/>
</dbReference>
<keyword evidence="2 8" id="KW-0812">Transmembrane</keyword>
<evidence type="ECO:0000256" key="7">
    <source>
        <dbReference type="PROSITE-ProRule" id="PRU00284"/>
    </source>
</evidence>
<dbReference type="InterPro" id="IPR004089">
    <property type="entry name" value="MCPsignal_dom"/>
</dbReference>
<sequence length="680" mass="73172">MSFLFAPAIAVLNRLRFRWKFVLLGLVSAATIAYLLTALVMSLGRDIDIVDHEREGLEMVVPLLKVIQAAQMRRGLAAGALDNSDDTMKQRLPDATQALDQAWAEAERVLAKLEPSYGGEGTDWREQWNEAAEMYASLKTPNNNATVQWVFDGHTLVIKNVTLVLHDLAEHTGLSLDPEANTAFLISLVTDTIPDATERIGRLRGLGASVLAERYLSGPLRQRLTLQVGELDHSMQAAEEMLQRAALANPDRKTDLEDLQIELAVTVEAVRGRVIDDILTEFFSQSPIEYFDAASGTLKVAFDKAATMIVPTIDALLVERREGLMRTATILVVISAAAVAVLAYFLIALYLAIERSLQELGAGAERLGKGDLTSRIVLTARDELSVAADRFNAMAASFSEVMQRVQRSADEVSQAAAAMATSSTQVSRSSAHQSEAASSMAAAVEEMTVGIDEIGRHANEAESISSRSGEISESGAQVVQQTAAEMELIAREVDATATTIEVLGKKSEEISSIVNVIREIADQTNLLALNAAIEAARAGETGRGFAVVADEVRKLAERTSGATQEISTMVQAIQSGTGEAVESMNRGVKRVREGVELTQRAGAAMDEIRSGAQTVVQSVSDISMALKEQSAASNDIARNVEQIAQMAEENNAAVGEAASTAGRLEQLAEVLRKEVGHFRL</sequence>
<protein>
    <submittedName>
        <fullName evidence="11">Methyl-accepting chemotaxis protein</fullName>
    </submittedName>
</protein>
<comment type="similarity">
    <text evidence="6">Belongs to the methyl-accepting chemotaxis (MCP) protein family.</text>
</comment>
<dbReference type="Pfam" id="PF00015">
    <property type="entry name" value="MCPsignal"/>
    <property type="match status" value="1"/>
</dbReference>
<evidence type="ECO:0000256" key="2">
    <source>
        <dbReference type="ARBA" id="ARBA00022692"/>
    </source>
</evidence>
<accession>A0ABR9B934</accession>
<feature type="domain" description="Methyl-accepting transducer" evidence="9">
    <location>
        <begin position="408"/>
        <end position="644"/>
    </location>
</feature>
<evidence type="ECO:0000256" key="8">
    <source>
        <dbReference type="SAM" id="Phobius"/>
    </source>
</evidence>
<dbReference type="SUPFAM" id="SSF58104">
    <property type="entry name" value="Methyl-accepting chemotaxis protein (MCP) signaling domain"/>
    <property type="match status" value="1"/>
</dbReference>
<evidence type="ECO:0000256" key="3">
    <source>
        <dbReference type="ARBA" id="ARBA00022989"/>
    </source>
</evidence>
<dbReference type="PROSITE" id="PS50111">
    <property type="entry name" value="CHEMOTAXIS_TRANSDUC_2"/>
    <property type="match status" value="1"/>
</dbReference>
<feature type="transmembrane region" description="Helical" evidence="8">
    <location>
        <begin position="21"/>
        <end position="44"/>
    </location>
</feature>
<evidence type="ECO:0000256" key="5">
    <source>
        <dbReference type="ARBA" id="ARBA00023224"/>
    </source>
</evidence>
<keyword evidence="5 7" id="KW-0807">Transducer</keyword>
<keyword evidence="12" id="KW-1185">Reference proteome</keyword>
<evidence type="ECO:0000313" key="12">
    <source>
        <dbReference type="Proteomes" id="UP000603602"/>
    </source>
</evidence>
<feature type="transmembrane region" description="Helical" evidence="8">
    <location>
        <begin position="330"/>
        <end position="353"/>
    </location>
</feature>
<evidence type="ECO:0000256" key="1">
    <source>
        <dbReference type="ARBA" id="ARBA00004141"/>
    </source>
</evidence>
<dbReference type="SMART" id="SM00304">
    <property type="entry name" value="HAMP"/>
    <property type="match status" value="1"/>
</dbReference>
<evidence type="ECO:0000259" key="9">
    <source>
        <dbReference type="PROSITE" id="PS50111"/>
    </source>
</evidence>
<evidence type="ECO:0000256" key="6">
    <source>
        <dbReference type="ARBA" id="ARBA00029447"/>
    </source>
</evidence>
<evidence type="ECO:0000313" key="11">
    <source>
        <dbReference type="EMBL" id="MBD8502876.1"/>
    </source>
</evidence>
<dbReference type="RefSeq" id="WP_187717623.1">
    <property type="nucleotide sequence ID" value="NZ_JACTAH010000001.1"/>
</dbReference>
<dbReference type="CDD" id="cd06225">
    <property type="entry name" value="HAMP"/>
    <property type="match status" value="1"/>
</dbReference>
<keyword evidence="3 8" id="KW-1133">Transmembrane helix</keyword>
<evidence type="ECO:0000259" key="10">
    <source>
        <dbReference type="PROSITE" id="PS50885"/>
    </source>
</evidence>
<organism evidence="11 12">
    <name type="scientific">Thauera sedimentorum</name>
    <dbReference type="NCBI Taxonomy" id="2767595"/>
    <lineage>
        <taxon>Bacteria</taxon>
        <taxon>Pseudomonadati</taxon>
        <taxon>Pseudomonadota</taxon>
        <taxon>Betaproteobacteria</taxon>
        <taxon>Rhodocyclales</taxon>
        <taxon>Zoogloeaceae</taxon>
        <taxon>Thauera</taxon>
    </lineage>
</organism>
<gene>
    <name evidence="11" type="ORF">IFO67_08280</name>
</gene>
<comment type="subcellular location">
    <subcellularLocation>
        <location evidence="1">Membrane</location>
        <topology evidence="1">Multi-pass membrane protein</topology>
    </subcellularLocation>
</comment>
<feature type="domain" description="HAMP" evidence="10">
    <location>
        <begin position="351"/>
        <end position="403"/>
    </location>
</feature>
<dbReference type="Gene3D" id="1.10.287.950">
    <property type="entry name" value="Methyl-accepting chemotaxis protein"/>
    <property type="match status" value="1"/>
</dbReference>
<proteinExistence type="inferred from homology"/>
<comment type="caution">
    <text evidence="11">The sequence shown here is derived from an EMBL/GenBank/DDBJ whole genome shotgun (WGS) entry which is preliminary data.</text>
</comment>
<dbReference type="PANTHER" id="PTHR32089:SF119">
    <property type="entry name" value="METHYL-ACCEPTING CHEMOTAXIS PROTEIN CTPL"/>
    <property type="match status" value="1"/>
</dbReference>
<dbReference type="Pfam" id="PF00672">
    <property type="entry name" value="HAMP"/>
    <property type="match status" value="1"/>
</dbReference>
<evidence type="ECO:0000256" key="4">
    <source>
        <dbReference type="ARBA" id="ARBA00023136"/>
    </source>
</evidence>
<dbReference type="PANTHER" id="PTHR32089">
    <property type="entry name" value="METHYL-ACCEPTING CHEMOTAXIS PROTEIN MCPB"/>
    <property type="match status" value="1"/>
</dbReference>
<dbReference type="Proteomes" id="UP000603602">
    <property type="component" value="Unassembled WGS sequence"/>
</dbReference>
<name>A0ABR9B934_9RHOO</name>
<dbReference type="PROSITE" id="PS50885">
    <property type="entry name" value="HAMP"/>
    <property type="match status" value="1"/>
</dbReference>
<dbReference type="InterPro" id="IPR003660">
    <property type="entry name" value="HAMP_dom"/>
</dbReference>
<dbReference type="SMART" id="SM00283">
    <property type="entry name" value="MA"/>
    <property type="match status" value="1"/>
</dbReference>
<keyword evidence="4 8" id="KW-0472">Membrane</keyword>